<evidence type="ECO:0000313" key="9">
    <source>
        <dbReference type="Proteomes" id="UP000000845"/>
    </source>
</evidence>
<comment type="pathway">
    <text evidence="1">Cell wall biogenesis; peptidoglycan biosynthesis.</text>
</comment>
<evidence type="ECO:0000256" key="2">
    <source>
        <dbReference type="ARBA" id="ARBA00022679"/>
    </source>
</evidence>
<evidence type="ECO:0000256" key="1">
    <source>
        <dbReference type="ARBA" id="ARBA00004752"/>
    </source>
</evidence>
<dbReference type="AlphaFoldDB" id="D1AK65"/>
<dbReference type="EMBL" id="CP001739">
    <property type="protein sequence ID" value="ACZ08981.1"/>
    <property type="molecule type" value="Genomic_DNA"/>
</dbReference>
<dbReference type="Proteomes" id="UP000000845">
    <property type="component" value="Chromosome"/>
</dbReference>
<dbReference type="UniPathway" id="UPA00219"/>
<keyword evidence="9" id="KW-1185">Reference proteome</keyword>
<proteinExistence type="predicted"/>
<accession>D1AK65</accession>
<dbReference type="InterPro" id="IPR038063">
    <property type="entry name" value="Transpep_catalytic_dom"/>
</dbReference>
<dbReference type="SUPFAM" id="SSF141523">
    <property type="entry name" value="L,D-transpeptidase catalytic domain-like"/>
    <property type="match status" value="1"/>
</dbReference>
<dbReference type="GO" id="GO:0008360">
    <property type="term" value="P:regulation of cell shape"/>
    <property type="evidence" value="ECO:0007669"/>
    <property type="project" value="UniProtKB-KW"/>
</dbReference>
<evidence type="ECO:0000259" key="7">
    <source>
        <dbReference type="Pfam" id="PF03734"/>
    </source>
</evidence>
<feature type="domain" description="L,D-TPase catalytic" evidence="7">
    <location>
        <begin position="335"/>
        <end position="483"/>
    </location>
</feature>
<evidence type="ECO:0000313" key="8">
    <source>
        <dbReference type="EMBL" id="ACZ08981.1"/>
    </source>
</evidence>
<dbReference type="KEGG" id="str:Sterm_2127"/>
<dbReference type="Gene3D" id="2.40.440.10">
    <property type="entry name" value="L,D-transpeptidase catalytic domain-like"/>
    <property type="match status" value="1"/>
</dbReference>
<dbReference type="InterPro" id="IPR005490">
    <property type="entry name" value="LD_TPept_cat_dom"/>
</dbReference>
<dbReference type="GO" id="GO:0071555">
    <property type="term" value="P:cell wall organization"/>
    <property type="evidence" value="ECO:0007669"/>
    <property type="project" value="UniProtKB-KW"/>
</dbReference>
<evidence type="ECO:0000256" key="5">
    <source>
        <dbReference type="ARBA" id="ARBA00023316"/>
    </source>
</evidence>
<feature type="signal peptide" evidence="6">
    <location>
        <begin position="1"/>
        <end position="21"/>
    </location>
</feature>
<protein>
    <submittedName>
        <fullName evidence="8">ErfK/YbiS/YcfS/YnhG family protein</fullName>
    </submittedName>
</protein>
<dbReference type="CDD" id="cd16913">
    <property type="entry name" value="YkuD_like"/>
    <property type="match status" value="1"/>
</dbReference>
<reference evidence="9" key="1">
    <citation type="submission" date="2009-09" db="EMBL/GenBank/DDBJ databases">
        <title>The complete chromosome of Sebaldella termitidis ATCC 33386.</title>
        <authorList>
            <consortium name="US DOE Joint Genome Institute (JGI-PGF)"/>
            <person name="Lucas S."/>
            <person name="Copeland A."/>
            <person name="Lapidus A."/>
            <person name="Glavina del Rio T."/>
            <person name="Dalin E."/>
            <person name="Tice H."/>
            <person name="Bruce D."/>
            <person name="Goodwin L."/>
            <person name="Pitluck S."/>
            <person name="Kyrpides N."/>
            <person name="Mavromatis K."/>
            <person name="Ivanova N."/>
            <person name="Mikhailova N."/>
            <person name="Sims D."/>
            <person name="Meincke L."/>
            <person name="Brettin T."/>
            <person name="Detter J.C."/>
            <person name="Han C."/>
            <person name="Larimer F."/>
            <person name="Land M."/>
            <person name="Hauser L."/>
            <person name="Markowitz V."/>
            <person name="Cheng J.F."/>
            <person name="Hugenholtz P."/>
            <person name="Woyke T."/>
            <person name="Wu D."/>
            <person name="Eisen J.A."/>
        </authorList>
    </citation>
    <scope>NUCLEOTIDE SEQUENCE [LARGE SCALE GENOMIC DNA]</scope>
    <source>
        <strain evidence="9">ATCC 33386 / NCTC 11300</strain>
    </source>
</reference>
<evidence type="ECO:0000256" key="4">
    <source>
        <dbReference type="ARBA" id="ARBA00022984"/>
    </source>
</evidence>
<evidence type="ECO:0000256" key="3">
    <source>
        <dbReference type="ARBA" id="ARBA00022960"/>
    </source>
</evidence>
<sequence>MKNLKILLCSLIISVFSYGFEAPQIYKNKEMKIDGYELLESDITLKDGKPAKMAVYYRNTDDNSMDTFFNVYEQKGSEYKLILQSEKNFKYSYDFIKELDTYKNNLTATVNGNTDGLSENETREIEVFDTYKPEEMKFELKYDKNAPKFDDFLFIKKTVDVNSEPVLTSEVIETVKYPQKIKTTSLIKSNINGEWYEVILADGKKGYIPVSENVEKRNFKWSAMVDKMDIVNDFISETLKKEQKLYTISAYAPLSRDYYGEKDKFNNRPNQSVKGFISPDSKEYINIPDRTIFRIISEKDGFYEIETPFYGGPYYIKANPNTIAEETELKDIIKHFIVIDPDSQSEVIVEKADDKWNVITYSFVTTGKDNGYSSYETPHGAFLVAYSKPVMQYTRNRKKDETEVAKHLKVASRDDLVISGEALYAVRFSGGGYLHGIPATYGGGTAAKKAYTGQKIGTYKESHKCVRHYDDQIKFVYDWLGDASPNDERGHRKPVTPTVVIVL</sequence>
<gene>
    <name evidence="8" type="ordered locus">Sterm_2127</name>
</gene>
<keyword evidence="6" id="KW-0732">Signal</keyword>
<dbReference type="STRING" id="526218.Sterm_2127"/>
<dbReference type="Pfam" id="PF03734">
    <property type="entry name" value="YkuD"/>
    <property type="match status" value="1"/>
</dbReference>
<keyword evidence="5" id="KW-0961">Cell wall biogenesis/degradation</keyword>
<organism evidence="8 9">
    <name type="scientific">Sebaldella termitidis (strain ATCC 33386 / NCTC 11300)</name>
    <dbReference type="NCBI Taxonomy" id="526218"/>
    <lineage>
        <taxon>Bacteria</taxon>
        <taxon>Fusobacteriati</taxon>
        <taxon>Fusobacteriota</taxon>
        <taxon>Fusobacteriia</taxon>
        <taxon>Fusobacteriales</taxon>
        <taxon>Leptotrichiaceae</taxon>
        <taxon>Sebaldella</taxon>
    </lineage>
</organism>
<dbReference type="eggNOG" id="COG1376">
    <property type="taxonomic scope" value="Bacteria"/>
</dbReference>
<dbReference type="HOGENOM" id="CLU_032552_1_0_0"/>
<keyword evidence="2" id="KW-0808">Transferase</keyword>
<dbReference type="GO" id="GO:0009252">
    <property type="term" value="P:peptidoglycan biosynthetic process"/>
    <property type="evidence" value="ECO:0007669"/>
    <property type="project" value="UniProtKB-UniPathway"/>
</dbReference>
<feature type="chain" id="PRO_5003020836" evidence="6">
    <location>
        <begin position="22"/>
        <end position="503"/>
    </location>
</feature>
<reference evidence="8 9" key="2">
    <citation type="journal article" date="2010" name="Stand. Genomic Sci.">
        <title>Complete genome sequence of Sebaldella termitidis type strain (NCTC 11300).</title>
        <authorList>
            <person name="Harmon-Smith M."/>
            <person name="Celia L."/>
            <person name="Chertkov O."/>
            <person name="Lapidus A."/>
            <person name="Copeland A."/>
            <person name="Glavina Del Rio T."/>
            <person name="Nolan M."/>
            <person name="Lucas S."/>
            <person name="Tice H."/>
            <person name="Cheng J.F."/>
            <person name="Han C."/>
            <person name="Detter J.C."/>
            <person name="Bruce D."/>
            <person name="Goodwin L."/>
            <person name="Pitluck S."/>
            <person name="Pati A."/>
            <person name="Liolios K."/>
            <person name="Ivanova N."/>
            <person name="Mavromatis K."/>
            <person name="Mikhailova N."/>
            <person name="Chen A."/>
            <person name="Palaniappan K."/>
            <person name="Land M."/>
            <person name="Hauser L."/>
            <person name="Chang Y.J."/>
            <person name="Jeffries C.D."/>
            <person name="Brettin T."/>
            <person name="Goker M."/>
            <person name="Beck B."/>
            <person name="Bristow J."/>
            <person name="Eisen J.A."/>
            <person name="Markowitz V."/>
            <person name="Hugenholtz P."/>
            <person name="Kyrpides N.C."/>
            <person name="Klenk H.P."/>
            <person name="Chen F."/>
        </authorList>
    </citation>
    <scope>NUCLEOTIDE SEQUENCE [LARGE SCALE GENOMIC DNA]</scope>
    <source>
        <strain evidence="9">ATCC 33386 / NCTC 11300</strain>
    </source>
</reference>
<name>D1AK65_SEBTE</name>
<dbReference type="Gene3D" id="2.30.30.40">
    <property type="entry name" value="SH3 Domains"/>
    <property type="match status" value="1"/>
</dbReference>
<dbReference type="GO" id="GO:0016740">
    <property type="term" value="F:transferase activity"/>
    <property type="evidence" value="ECO:0007669"/>
    <property type="project" value="UniProtKB-KW"/>
</dbReference>
<evidence type="ECO:0000256" key="6">
    <source>
        <dbReference type="SAM" id="SignalP"/>
    </source>
</evidence>
<keyword evidence="4" id="KW-0573">Peptidoglycan synthesis</keyword>
<keyword evidence="3" id="KW-0133">Cell shape</keyword>
<dbReference type="RefSeq" id="WP_012861575.1">
    <property type="nucleotide sequence ID" value="NC_013517.1"/>
</dbReference>